<proteinExistence type="predicted"/>
<dbReference type="RefSeq" id="WP_057877414.1">
    <property type="nucleotide sequence ID" value="NZ_JQCA01000004.1"/>
</dbReference>
<evidence type="ECO:0000313" key="4">
    <source>
        <dbReference type="Proteomes" id="UP000051906"/>
    </source>
</evidence>
<name>A0A0R2LUT2_9LACO</name>
<keyword evidence="2" id="KW-0732">Signal</keyword>
<evidence type="ECO:0000313" key="3">
    <source>
        <dbReference type="EMBL" id="KRO05486.1"/>
    </source>
</evidence>
<dbReference type="AlphaFoldDB" id="A0A0R2LUT2"/>
<dbReference type="OrthoDB" id="2299914at2"/>
<feature type="chain" id="PRO_5006420198" evidence="2">
    <location>
        <begin position="28"/>
        <end position="206"/>
    </location>
</feature>
<dbReference type="EMBL" id="JQCA01000004">
    <property type="protein sequence ID" value="KRO05486.1"/>
    <property type="molecule type" value="Genomic_DNA"/>
</dbReference>
<organism evidence="3 4">
    <name type="scientific">Levilactobacillus paucivorans</name>
    <dbReference type="NCBI Taxonomy" id="616990"/>
    <lineage>
        <taxon>Bacteria</taxon>
        <taxon>Bacillati</taxon>
        <taxon>Bacillota</taxon>
        <taxon>Bacilli</taxon>
        <taxon>Lactobacillales</taxon>
        <taxon>Lactobacillaceae</taxon>
        <taxon>Levilactobacillus</taxon>
    </lineage>
</organism>
<feature type="signal peptide" evidence="2">
    <location>
        <begin position="1"/>
        <end position="27"/>
    </location>
</feature>
<protein>
    <submittedName>
        <fullName evidence="3">Uncharacterized protein</fullName>
    </submittedName>
</protein>
<reference evidence="3 4" key="1">
    <citation type="journal article" date="2015" name="Genome Announc.">
        <title>Expanding the biotechnology potential of lactobacilli through comparative genomics of 213 strains and associated genera.</title>
        <authorList>
            <person name="Sun Z."/>
            <person name="Harris H.M."/>
            <person name="McCann A."/>
            <person name="Guo C."/>
            <person name="Argimon S."/>
            <person name="Zhang W."/>
            <person name="Yang X."/>
            <person name="Jeffery I.B."/>
            <person name="Cooney J.C."/>
            <person name="Kagawa T.F."/>
            <person name="Liu W."/>
            <person name="Song Y."/>
            <person name="Salvetti E."/>
            <person name="Wrobel A."/>
            <person name="Rasinkangas P."/>
            <person name="Parkhill J."/>
            <person name="Rea M.C."/>
            <person name="O'Sullivan O."/>
            <person name="Ritari J."/>
            <person name="Douillard F.P."/>
            <person name="Paul Ross R."/>
            <person name="Yang R."/>
            <person name="Briner A.E."/>
            <person name="Felis G.E."/>
            <person name="de Vos W.M."/>
            <person name="Barrangou R."/>
            <person name="Klaenhammer T.R."/>
            <person name="Caufield P.W."/>
            <person name="Cui Y."/>
            <person name="Zhang H."/>
            <person name="O'Toole P.W."/>
        </authorList>
    </citation>
    <scope>NUCLEOTIDE SEQUENCE [LARGE SCALE GENOMIC DNA]</scope>
    <source>
        <strain evidence="3 4">DSM 22467</strain>
    </source>
</reference>
<feature type="region of interest" description="Disordered" evidence="1">
    <location>
        <begin position="27"/>
        <end position="88"/>
    </location>
</feature>
<dbReference type="PATRIC" id="fig|616990.3.peg.1857"/>
<comment type="caution">
    <text evidence="3">The sequence shown here is derived from an EMBL/GenBank/DDBJ whole genome shotgun (WGS) entry which is preliminary data.</text>
</comment>
<keyword evidence="4" id="KW-1185">Reference proteome</keyword>
<evidence type="ECO:0000256" key="2">
    <source>
        <dbReference type="SAM" id="SignalP"/>
    </source>
</evidence>
<accession>A0A0R2LUT2</accession>
<sequence length="206" mass="22246">MKKIMGYVLGLVATLGAAGAIATTANADGSSADADSGSGSGSATTASAVTPATGSSEAGSSDASSAESGPSDSVSAAAASSDATSSATSSTGEVTHVWFRWPHFFARHHVDMKKIMSAEAKMRGHDHYYDGERIIKFKKGRKGAEVVLRNRRGREIERFRVRHDGRFEIKLSKREARDLRKGGKYFTFTVHEKGYRPYTVRYVLYK</sequence>
<dbReference type="Proteomes" id="UP000051906">
    <property type="component" value="Unassembled WGS sequence"/>
</dbReference>
<gene>
    <name evidence="3" type="ORF">IV54_GL001750</name>
</gene>
<evidence type="ECO:0000256" key="1">
    <source>
        <dbReference type="SAM" id="MobiDB-lite"/>
    </source>
</evidence>